<dbReference type="Proteomes" id="UP000646365">
    <property type="component" value="Unassembled WGS sequence"/>
</dbReference>
<sequence length="280" mass="30554">MSLTRAAEMLGLNASTISRRITRVEDELGVTLFERGRSGLRLTEAGRFMMIHVQRSLDDIEALIRAGQNNGHGLTGKVRLGVRLPPIGELLRSLLGAWRVAASDVDLIVYEMNDHELRAAIAERRLDVAFVPRHALWPKATSMPAYREALVAALPSVHPLSARPAVTWELLRDEVVLTQEWEGSHTALEFFASFLGSGVRFSAHPASKQTVLGLVAAGYGVTLATASQGTVGIPGVTYVPIAEQNAWVMVDLVWAADREEPVVGRFVAFIRDEARSRGLG</sequence>
<reference evidence="6" key="2">
    <citation type="submission" date="2020-09" db="EMBL/GenBank/DDBJ databases">
        <authorList>
            <person name="Sun Q."/>
            <person name="Zhou Y."/>
        </authorList>
    </citation>
    <scope>NUCLEOTIDE SEQUENCE</scope>
    <source>
        <strain evidence="6">CGMCC 1.15725</strain>
    </source>
</reference>
<feature type="domain" description="HTH lysR-type" evidence="5">
    <location>
        <begin position="1"/>
        <end position="43"/>
    </location>
</feature>
<dbReference type="Pfam" id="PF03466">
    <property type="entry name" value="LysR_substrate"/>
    <property type="match status" value="1"/>
</dbReference>
<dbReference type="PANTHER" id="PTHR30346:SF28">
    <property type="entry name" value="HTH-TYPE TRANSCRIPTIONAL REGULATOR CYNR"/>
    <property type="match status" value="1"/>
</dbReference>
<evidence type="ECO:0000256" key="3">
    <source>
        <dbReference type="ARBA" id="ARBA00023125"/>
    </source>
</evidence>
<dbReference type="PANTHER" id="PTHR30346">
    <property type="entry name" value="TRANSCRIPTIONAL DUAL REGULATOR HCAR-RELATED"/>
    <property type="match status" value="1"/>
</dbReference>
<evidence type="ECO:0000313" key="7">
    <source>
        <dbReference type="Proteomes" id="UP000646365"/>
    </source>
</evidence>
<evidence type="ECO:0000256" key="2">
    <source>
        <dbReference type="ARBA" id="ARBA00023015"/>
    </source>
</evidence>
<dbReference type="InterPro" id="IPR005119">
    <property type="entry name" value="LysR_subst-bd"/>
</dbReference>
<dbReference type="EMBL" id="BMJQ01000014">
    <property type="protein sequence ID" value="GGF35845.1"/>
    <property type="molecule type" value="Genomic_DNA"/>
</dbReference>
<keyword evidence="7" id="KW-1185">Reference proteome</keyword>
<reference evidence="6" key="1">
    <citation type="journal article" date="2014" name="Int. J. Syst. Evol. Microbiol.">
        <title>Complete genome sequence of Corynebacterium casei LMG S-19264T (=DSM 44701T), isolated from a smear-ripened cheese.</title>
        <authorList>
            <consortium name="US DOE Joint Genome Institute (JGI-PGF)"/>
            <person name="Walter F."/>
            <person name="Albersmeier A."/>
            <person name="Kalinowski J."/>
            <person name="Ruckert C."/>
        </authorList>
    </citation>
    <scope>NUCLEOTIDE SEQUENCE</scope>
    <source>
        <strain evidence="6">CGMCC 1.15725</strain>
    </source>
</reference>
<dbReference type="PROSITE" id="PS50931">
    <property type="entry name" value="HTH_LYSR"/>
    <property type="match status" value="1"/>
</dbReference>
<dbReference type="SUPFAM" id="SSF46785">
    <property type="entry name" value="Winged helix' DNA-binding domain"/>
    <property type="match status" value="1"/>
</dbReference>
<dbReference type="InterPro" id="IPR000847">
    <property type="entry name" value="LysR_HTH_N"/>
</dbReference>
<accession>A0A8J2YXS2</accession>
<evidence type="ECO:0000259" key="5">
    <source>
        <dbReference type="PROSITE" id="PS50931"/>
    </source>
</evidence>
<dbReference type="Gene3D" id="3.40.190.10">
    <property type="entry name" value="Periplasmic binding protein-like II"/>
    <property type="match status" value="2"/>
</dbReference>
<evidence type="ECO:0000313" key="6">
    <source>
        <dbReference type="EMBL" id="GGF35845.1"/>
    </source>
</evidence>
<dbReference type="InterPro" id="IPR036388">
    <property type="entry name" value="WH-like_DNA-bd_sf"/>
</dbReference>
<dbReference type="Pfam" id="PF00126">
    <property type="entry name" value="HTH_1"/>
    <property type="match status" value="1"/>
</dbReference>
<name>A0A8J2YXS2_9PROT</name>
<gene>
    <name evidence="6" type="ORF">GCM10011611_47730</name>
</gene>
<protein>
    <submittedName>
        <fullName evidence="6">LysR family transcriptional regulator</fullName>
    </submittedName>
</protein>
<dbReference type="GO" id="GO:0032993">
    <property type="term" value="C:protein-DNA complex"/>
    <property type="evidence" value="ECO:0007669"/>
    <property type="project" value="TreeGrafter"/>
</dbReference>
<organism evidence="6 7">
    <name type="scientific">Aliidongia dinghuensis</name>
    <dbReference type="NCBI Taxonomy" id="1867774"/>
    <lineage>
        <taxon>Bacteria</taxon>
        <taxon>Pseudomonadati</taxon>
        <taxon>Pseudomonadota</taxon>
        <taxon>Alphaproteobacteria</taxon>
        <taxon>Rhodospirillales</taxon>
        <taxon>Dongiaceae</taxon>
        <taxon>Aliidongia</taxon>
    </lineage>
</organism>
<keyword evidence="4" id="KW-0804">Transcription</keyword>
<dbReference type="CDD" id="cd08414">
    <property type="entry name" value="PBP2_LTTR_aromatics_like"/>
    <property type="match status" value="1"/>
</dbReference>
<comment type="similarity">
    <text evidence="1">Belongs to the LysR transcriptional regulatory family.</text>
</comment>
<proteinExistence type="inferred from homology"/>
<dbReference type="GO" id="GO:0003700">
    <property type="term" value="F:DNA-binding transcription factor activity"/>
    <property type="evidence" value="ECO:0007669"/>
    <property type="project" value="InterPro"/>
</dbReference>
<dbReference type="GO" id="GO:0003677">
    <property type="term" value="F:DNA binding"/>
    <property type="evidence" value="ECO:0007669"/>
    <property type="project" value="UniProtKB-KW"/>
</dbReference>
<keyword evidence="2" id="KW-0805">Transcription regulation</keyword>
<dbReference type="SUPFAM" id="SSF53850">
    <property type="entry name" value="Periplasmic binding protein-like II"/>
    <property type="match status" value="1"/>
</dbReference>
<dbReference type="InterPro" id="IPR036390">
    <property type="entry name" value="WH_DNA-bd_sf"/>
</dbReference>
<dbReference type="Gene3D" id="1.10.10.10">
    <property type="entry name" value="Winged helix-like DNA-binding domain superfamily/Winged helix DNA-binding domain"/>
    <property type="match status" value="1"/>
</dbReference>
<evidence type="ECO:0000256" key="1">
    <source>
        <dbReference type="ARBA" id="ARBA00009437"/>
    </source>
</evidence>
<keyword evidence="3" id="KW-0238">DNA-binding</keyword>
<evidence type="ECO:0000256" key="4">
    <source>
        <dbReference type="ARBA" id="ARBA00023163"/>
    </source>
</evidence>
<comment type="caution">
    <text evidence="6">The sequence shown here is derived from an EMBL/GenBank/DDBJ whole genome shotgun (WGS) entry which is preliminary data.</text>
</comment>
<dbReference type="AlphaFoldDB" id="A0A8J2YXS2"/>